<dbReference type="OrthoDB" id="1708823at2759"/>
<dbReference type="RefSeq" id="XP_028475960.1">
    <property type="nucleotide sequence ID" value="XM_028623986.1"/>
</dbReference>
<dbReference type="GO" id="GO:0008270">
    <property type="term" value="F:zinc ion binding"/>
    <property type="evidence" value="ECO:0007669"/>
    <property type="project" value="InterPro"/>
</dbReference>
<evidence type="ECO:0000256" key="2">
    <source>
        <dbReference type="SAM" id="MobiDB-lite"/>
    </source>
</evidence>
<dbReference type="InterPro" id="IPR050987">
    <property type="entry name" value="AtrR-like"/>
</dbReference>
<comment type="caution">
    <text evidence="4">The sequence shown here is derived from an EMBL/GenBank/DDBJ whole genome shotgun (WGS) entry which is preliminary data.</text>
</comment>
<dbReference type="InterPro" id="IPR007219">
    <property type="entry name" value="XnlR_reg_dom"/>
</dbReference>
<dbReference type="Proteomes" id="UP000279236">
    <property type="component" value="Unassembled WGS sequence"/>
</dbReference>
<dbReference type="PANTHER" id="PTHR46910:SF40">
    <property type="entry name" value="ZN(II)2CYS6 TRANSCRIPTION FACTOR (EUROFUNG)"/>
    <property type="match status" value="1"/>
</dbReference>
<feature type="domain" description="Xylanolytic transcriptional activator regulatory" evidence="3">
    <location>
        <begin position="310"/>
        <end position="384"/>
    </location>
</feature>
<keyword evidence="1" id="KW-0539">Nucleus</keyword>
<protein>
    <recommendedName>
        <fullName evidence="3">Xylanolytic transcriptional activator regulatory domain-containing protein</fullName>
    </recommendedName>
</protein>
<organism evidence="4 5">
    <name type="scientific">Apiotrichum porosum</name>
    <dbReference type="NCBI Taxonomy" id="105984"/>
    <lineage>
        <taxon>Eukaryota</taxon>
        <taxon>Fungi</taxon>
        <taxon>Dikarya</taxon>
        <taxon>Basidiomycota</taxon>
        <taxon>Agaricomycotina</taxon>
        <taxon>Tremellomycetes</taxon>
        <taxon>Trichosporonales</taxon>
        <taxon>Trichosporonaceae</taxon>
        <taxon>Apiotrichum</taxon>
    </lineage>
</organism>
<dbReference type="CDD" id="cd12148">
    <property type="entry name" value="fungal_TF_MHR"/>
    <property type="match status" value="1"/>
</dbReference>
<dbReference type="EMBL" id="RSCE01000007">
    <property type="protein sequence ID" value="RSH81241.1"/>
    <property type="molecule type" value="Genomic_DNA"/>
</dbReference>
<evidence type="ECO:0000259" key="3">
    <source>
        <dbReference type="SMART" id="SM00906"/>
    </source>
</evidence>
<dbReference type="AlphaFoldDB" id="A0A427XR30"/>
<evidence type="ECO:0000256" key="1">
    <source>
        <dbReference type="ARBA" id="ARBA00023242"/>
    </source>
</evidence>
<feature type="region of interest" description="Disordered" evidence="2">
    <location>
        <begin position="1"/>
        <end position="57"/>
    </location>
</feature>
<sequence>MSYQQREPRALQTGAKGVTERAQSSGGSSRSKRGVSASASVPNAAARSTTPRDSAQAVGNVETALLSPTLGSQLLGLDPTALGDGCGPTTGSIFGSARNALYPTYAYQPTPLFEPDLAMGLADVLGQASASGTQLHPGVPQPATGADLWRGVHTVPAPLGSTPTDHPSVPSLDMPVEYDKAYEQGLDMDKVLPWADVCFFLSLFLKDQHCLVPVVHKPTFSQDVLNRRDRRDEAFRGLLCSIVAYTICQNPISTMTQAYERPRLVTMLHRCSKAADTIRHRQRMTPSLVLLASTILDWITAQAVGNPQVCDIHAAEATRLAHALGLSDANPRNGARMNTIEQQICRRLYWIIYSKDKTDAMSGRPIILHDFEGVAPFPLEVDDDYITTVGYLPQPERKTSYMYGFVTIMRIFQIISQAITKHRSFANVADAGTEEDVDLLVRWIENAQRKLHIILDGLPPSLCTDLNDLSNEEIEPAADINLFGIQQANITITVLCAEFVLLDLRASIRPHEDTRAEREEMARKAYDGLSSIPYEYLASNGESMRGKVLRIILALLSMTPEPINFSQNVWDWWNMYSRVQFLQVIPDETMLIIDQQQNSAHKPSPHLSV</sequence>
<evidence type="ECO:0000313" key="4">
    <source>
        <dbReference type="EMBL" id="RSH81241.1"/>
    </source>
</evidence>
<name>A0A427XR30_9TREE</name>
<dbReference type="GO" id="GO:0003700">
    <property type="term" value="F:DNA-binding transcription factor activity"/>
    <property type="evidence" value="ECO:0007669"/>
    <property type="project" value="InterPro"/>
</dbReference>
<dbReference type="GeneID" id="39593221"/>
<dbReference type="GO" id="GO:0006351">
    <property type="term" value="P:DNA-templated transcription"/>
    <property type="evidence" value="ECO:0007669"/>
    <property type="project" value="InterPro"/>
</dbReference>
<dbReference type="GO" id="GO:0003677">
    <property type="term" value="F:DNA binding"/>
    <property type="evidence" value="ECO:0007669"/>
    <property type="project" value="InterPro"/>
</dbReference>
<gene>
    <name evidence="4" type="ORF">EHS24_008678</name>
</gene>
<keyword evidence="5" id="KW-1185">Reference proteome</keyword>
<accession>A0A427XR30</accession>
<proteinExistence type="predicted"/>
<evidence type="ECO:0000313" key="5">
    <source>
        <dbReference type="Proteomes" id="UP000279236"/>
    </source>
</evidence>
<reference evidence="4 5" key="1">
    <citation type="submission" date="2018-11" db="EMBL/GenBank/DDBJ databases">
        <title>Genome sequence of Apiotrichum porosum DSM 27194.</title>
        <authorList>
            <person name="Aliyu H."/>
            <person name="Gorte O."/>
            <person name="Ochsenreither K."/>
        </authorList>
    </citation>
    <scope>NUCLEOTIDE SEQUENCE [LARGE SCALE GENOMIC DNA]</scope>
    <source>
        <strain evidence="4 5">DSM 27194</strain>
    </source>
</reference>
<dbReference type="PANTHER" id="PTHR46910">
    <property type="entry name" value="TRANSCRIPTION FACTOR PDR1"/>
    <property type="match status" value="1"/>
</dbReference>
<dbReference type="SMART" id="SM00906">
    <property type="entry name" value="Fungal_trans"/>
    <property type="match status" value="1"/>
</dbReference>
<dbReference type="Pfam" id="PF04082">
    <property type="entry name" value="Fungal_trans"/>
    <property type="match status" value="1"/>
</dbReference>
<feature type="compositionally biased region" description="Low complexity" evidence="2">
    <location>
        <begin position="21"/>
        <end position="48"/>
    </location>
</feature>